<dbReference type="Gene3D" id="1.10.260.40">
    <property type="entry name" value="lambda repressor-like DNA-binding domains"/>
    <property type="match status" value="1"/>
</dbReference>
<dbReference type="Proteomes" id="UP001589647">
    <property type="component" value="Unassembled WGS sequence"/>
</dbReference>
<dbReference type="EMBL" id="JBHMEI010000059">
    <property type="protein sequence ID" value="MFB9207551.1"/>
    <property type="molecule type" value="Genomic_DNA"/>
</dbReference>
<dbReference type="PANTHER" id="PTHR46797:SF1">
    <property type="entry name" value="METHYLPHOSPHONATE SYNTHASE"/>
    <property type="match status" value="1"/>
</dbReference>
<dbReference type="InterPro" id="IPR014710">
    <property type="entry name" value="RmlC-like_jellyroll"/>
</dbReference>
<proteinExistence type="predicted"/>
<evidence type="ECO:0000256" key="1">
    <source>
        <dbReference type="ARBA" id="ARBA00023125"/>
    </source>
</evidence>
<evidence type="ECO:0000313" key="4">
    <source>
        <dbReference type="Proteomes" id="UP001589647"/>
    </source>
</evidence>
<dbReference type="SUPFAM" id="SSF47413">
    <property type="entry name" value="lambda repressor-like DNA-binding domains"/>
    <property type="match status" value="1"/>
</dbReference>
<organism evidence="3 4">
    <name type="scientific">Nonomuraea spiralis</name>
    <dbReference type="NCBI Taxonomy" id="46182"/>
    <lineage>
        <taxon>Bacteria</taxon>
        <taxon>Bacillati</taxon>
        <taxon>Actinomycetota</taxon>
        <taxon>Actinomycetes</taxon>
        <taxon>Streptosporangiales</taxon>
        <taxon>Streptosporangiaceae</taxon>
        <taxon>Nonomuraea</taxon>
    </lineage>
</organism>
<reference evidence="3 4" key="1">
    <citation type="submission" date="2024-09" db="EMBL/GenBank/DDBJ databases">
        <authorList>
            <person name="Sun Q."/>
            <person name="Mori K."/>
        </authorList>
    </citation>
    <scope>NUCLEOTIDE SEQUENCE [LARGE SCALE GENOMIC DNA]</scope>
    <source>
        <strain evidence="3 4">CCM 3426</strain>
    </source>
</reference>
<dbReference type="RefSeq" id="WP_189654015.1">
    <property type="nucleotide sequence ID" value="NZ_BMRC01000054.1"/>
</dbReference>
<feature type="domain" description="HTH cro/C1-type" evidence="2">
    <location>
        <begin position="16"/>
        <end position="70"/>
    </location>
</feature>
<dbReference type="Gene3D" id="2.60.120.10">
    <property type="entry name" value="Jelly Rolls"/>
    <property type="match status" value="1"/>
</dbReference>
<dbReference type="PROSITE" id="PS50943">
    <property type="entry name" value="HTH_CROC1"/>
    <property type="match status" value="1"/>
</dbReference>
<name>A0ABV5ISS1_9ACTN</name>
<evidence type="ECO:0000313" key="3">
    <source>
        <dbReference type="EMBL" id="MFB9207551.1"/>
    </source>
</evidence>
<dbReference type="SUPFAM" id="SSF51182">
    <property type="entry name" value="RmlC-like cupins"/>
    <property type="match status" value="1"/>
</dbReference>
<dbReference type="PANTHER" id="PTHR46797">
    <property type="entry name" value="HTH-TYPE TRANSCRIPTIONAL REGULATOR"/>
    <property type="match status" value="1"/>
</dbReference>
<dbReference type="CDD" id="cd02209">
    <property type="entry name" value="cupin_XRE_C"/>
    <property type="match status" value="1"/>
</dbReference>
<dbReference type="Pfam" id="PF01381">
    <property type="entry name" value="HTH_3"/>
    <property type="match status" value="1"/>
</dbReference>
<gene>
    <name evidence="3" type="ORF">ACFFV7_40640</name>
</gene>
<dbReference type="InterPro" id="IPR001387">
    <property type="entry name" value="Cro/C1-type_HTH"/>
</dbReference>
<keyword evidence="4" id="KW-1185">Reference proteome</keyword>
<dbReference type="InterPro" id="IPR011051">
    <property type="entry name" value="RmlC_Cupin_sf"/>
</dbReference>
<accession>A0ABV5ISS1</accession>
<sequence>MTDPAEAVGHTLAANLRAARQNRGWRLEELATRSGVSRGMLQQIETMRTNPSIATLARISATLGVSIGELVEPPEELGRVSRAADAVVRSEGRTRLLINDSQPPFTELWEFRLPAGDTISTPAHPPGTRELLQLHSGSVAVTVGGALFQLAAGDALRMRGDRPHAYSSQGPEPAHFTMVVVYAGARDPRYASLVPG</sequence>
<dbReference type="SMART" id="SM00530">
    <property type="entry name" value="HTH_XRE"/>
    <property type="match status" value="1"/>
</dbReference>
<dbReference type="CDD" id="cd00093">
    <property type="entry name" value="HTH_XRE"/>
    <property type="match status" value="1"/>
</dbReference>
<comment type="caution">
    <text evidence="3">The sequence shown here is derived from an EMBL/GenBank/DDBJ whole genome shotgun (WGS) entry which is preliminary data.</text>
</comment>
<dbReference type="Pfam" id="PF07883">
    <property type="entry name" value="Cupin_2"/>
    <property type="match status" value="1"/>
</dbReference>
<dbReference type="InterPro" id="IPR010982">
    <property type="entry name" value="Lambda_DNA-bd_dom_sf"/>
</dbReference>
<dbReference type="InterPro" id="IPR013096">
    <property type="entry name" value="Cupin_2"/>
</dbReference>
<dbReference type="InterPro" id="IPR050807">
    <property type="entry name" value="TransReg_Diox_bact_type"/>
</dbReference>
<evidence type="ECO:0000259" key="2">
    <source>
        <dbReference type="PROSITE" id="PS50943"/>
    </source>
</evidence>
<keyword evidence="1" id="KW-0238">DNA-binding</keyword>
<protein>
    <submittedName>
        <fullName evidence="3">Helix-turn-helix domain-containing protein</fullName>
    </submittedName>
</protein>